<keyword evidence="3" id="KW-1185">Reference proteome</keyword>
<comment type="caution">
    <text evidence="2">The sequence shown here is derived from an EMBL/GenBank/DDBJ whole genome shotgun (WGS) entry which is preliminary data.</text>
</comment>
<sequence>MSDGKSTKVALEYFTSLQERWMSVEQETTACGDVWYLPNLLGNRSKCDYASPLFYTSMAVALDNRSVLNGNPARSPLSRQRPDDVSRARPQKALGSFSIHYEKEKGEMNAERQCRSGHIVEVALASRAPACAGPTALTLCCHLRQYESTAERFKCQYDRVIVHETNRKKIKHEVGTFASKPGVEVEQAR</sequence>
<name>A0A4C1XQ71_EUMVA</name>
<proteinExistence type="predicted"/>
<feature type="region of interest" description="Disordered" evidence="1">
    <location>
        <begin position="70"/>
        <end position="89"/>
    </location>
</feature>
<organism evidence="2 3">
    <name type="scientific">Eumeta variegata</name>
    <name type="common">Bagworm moth</name>
    <name type="synonym">Eumeta japonica</name>
    <dbReference type="NCBI Taxonomy" id="151549"/>
    <lineage>
        <taxon>Eukaryota</taxon>
        <taxon>Metazoa</taxon>
        <taxon>Ecdysozoa</taxon>
        <taxon>Arthropoda</taxon>
        <taxon>Hexapoda</taxon>
        <taxon>Insecta</taxon>
        <taxon>Pterygota</taxon>
        <taxon>Neoptera</taxon>
        <taxon>Endopterygota</taxon>
        <taxon>Lepidoptera</taxon>
        <taxon>Glossata</taxon>
        <taxon>Ditrysia</taxon>
        <taxon>Tineoidea</taxon>
        <taxon>Psychidae</taxon>
        <taxon>Oiketicinae</taxon>
        <taxon>Eumeta</taxon>
    </lineage>
</organism>
<accession>A0A4C1XQ71</accession>
<evidence type="ECO:0000256" key="1">
    <source>
        <dbReference type="SAM" id="MobiDB-lite"/>
    </source>
</evidence>
<dbReference type="EMBL" id="BGZK01000945">
    <property type="protein sequence ID" value="GBP66001.1"/>
    <property type="molecule type" value="Genomic_DNA"/>
</dbReference>
<dbReference type="Proteomes" id="UP000299102">
    <property type="component" value="Unassembled WGS sequence"/>
</dbReference>
<dbReference type="AlphaFoldDB" id="A0A4C1XQ71"/>
<evidence type="ECO:0000313" key="2">
    <source>
        <dbReference type="EMBL" id="GBP66001.1"/>
    </source>
</evidence>
<gene>
    <name evidence="2" type="ORF">EVAR_47501_1</name>
</gene>
<reference evidence="2 3" key="1">
    <citation type="journal article" date="2019" name="Commun. Biol.">
        <title>The bagworm genome reveals a unique fibroin gene that provides high tensile strength.</title>
        <authorList>
            <person name="Kono N."/>
            <person name="Nakamura H."/>
            <person name="Ohtoshi R."/>
            <person name="Tomita M."/>
            <person name="Numata K."/>
            <person name="Arakawa K."/>
        </authorList>
    </citation>
    <scope>NUCLEOTIDE SEQUENCE [LARGE SCALE GENOMIC DNA]</scope>
</reference>
<evidence type="ECO:0000313" key="3">
    <source>
        <dbReference type="Proteomes" id="UP000299102"/>
    </source>
</evidence>
<protein>
    <submittedName>
        <fullName evidence="2">Uncharacterized protein</fullName>
    </submittedName>
</protein>